<evidence type="ECO:0000256" key="1">
    <source>
        <dbReference type="ARBA" id="ARBA00004651"/>
    </source>
</evidence>
<dbReference type="Proteomes" id="UP000824160">
    <property type="component" value="Unassembled WGS sequence"/>
</dbReference>
<name>A0A9D1H675_9FIRM</name>
<feature type="transmembrane region" description="Helical" evidence="8">
    <location>
        <begin position="208"/>
        <end position="228"/>
    </location>
</feature>
<feature type="transmembrane region" description="Helical" evidence="8">
    <location>
        <begin position="143"/>
        <end position="162"/>
    </location>
</feature>
<feature type="transmembrane region" description="Helical" evidence="8">
    <location>
        <begin position="380"/>
        <end position="399"/>
    </location>
</feature>
<dbReference type="AlphaFoldDB" id="A0A9D1H675"/>
<dbReference type="GO" id="GO:0005886">
    <property type="term" value="C:plasma membrane"/>
    <property type="evidence" value="ECO:0007669"/>
    <property type="project" value="UniProtKB-SubCell"/>
</dbReference>
<dbReference type="InterPro" id="IPR001463">
    <property type="entry name" value="Na/Ala_symport"/>
</dbReference>
<evidence type="ECO:0000313" key="10">
    <source>
        <dbReference type="Proteomes" id="UP000824160"/>
    </source>
</evidence>
<evidence type="ECO:0000256" key="4">
    <source>
        <dbReference type="ARBA" id="ARBA00022475"/>
    </source>
</evidence>
<comment type="subcellular location">
    <subcellularLocation>
        <location evidence="1 8">Cell membrane</location>
        <topology evidence="1 8">Multi-pass membrane protein</topology>
    </subcellularLocation>
</comment>
<protein>
    <submittedName>
        <fullName evidence="9">Alanine:cation symporter family protein</fullName>
    </submittedName>
</protein>
<comment type="caution">
    <text evidence="9">The sequence shown here is derived from an EMBL/GenBank/DDBJ whole genome shotgun (WGS) entry which is preliminary data.</text>
</comment>
<dbReference type="PANTHER" id="PTHR30330:SF3">
    <property type="entry name" value="TRANSCRIPTIONAL REGULATOR, LRP FAMILY"/>
    <property type="match status" value="1"/>
</dbReference>
<evidence type="ECO:0000313" key="9">
    <source>
        <dbReference type="EMBL" id="HIT94625.1"/>
    </source>
</evidence>
<proteinExistence type="inferred from homology"/>
<feature type="transmembrane region" description="Helical" evidence="8">
    <location>
        <begin position="12"/>
        <end position="33"/>
    </location>
</feature>
<feature type="transmembrane region" description="Helical" evidence="8">
    <location>
        <begin position="343"/>
        <end position="368"/>
    </location>
</feature>
<gene>
    <name evidence="9" type="ORF">IAC43_05530</name>
</gene>
<dbReference type="Gene3D" id="1.20.1740.10">
    <property type="entry name" value="Amino acid/polyamine transporter I"/>
    <property type="match status" value="1"/>
</dbReference>
<feature type="transmembrane region" description="Helical" evidence="8">
    <location>
        <begin position="405"/>
        <end position="424"/>
    </location>
</feature>
<evidence type="ECO:0000256" key="5">
    <source>
        <dbReference type="ARBA" id="ARBA00022692"/>
    </source>
</evidence>
<evidence type="ECO:0000256" key="8">
    <source>
        <dbReference type="RuleBase" id="RU363064"/>
    </source>
</evidence>
<dbReference type="PRINTS" id="PR00175">
    <property type="entry name" value="NAALASMPORT"/>
</dbReference>
<feature type="transmembrane region" description="Helical" evidence="8">
    <location>
        <begin position="174"/>
        <end position="196"/>
    </location>
</feature>
<keyword evidence="6 8" id="KW-1133">Transmembrane helix</keyword>
<reference evidence="9" key="2">
    <citation type="journal article" date="2021" name="PeerJ">
        <title>Extensive microbial diversity within the chicken gut microbiome revealed by metagenomics and culture.</title>
        <authorList>
            <person name="Gilroy R."/>
            <person name="Ravi A."/>
            <person name="Getino M."/>
            <person name="Pursley I."/>
            <person name="Horton D.L."/>
            <person name="Alikhan N.F."/>
            <person name="Baker D."/>
            <person name="Gharbi K."/>
            <person name="Hall N."/>
            <person name="Watson M."/>
            <person name="Adriaenssens E.M."/>
            <person name="Foster-Nyarko E."/>
            <person name="Jarju S."/>
            <person name="Secka A."/>
            <person name="Antonio M."/>
            <person name="Oren A."/>
            <person name="Chaudhuri R.R."/>
            <person name="La Ragione R."/>
            <person name="Hildebrand F."/>
            <person name="Pallen M.J."/>
        </authorList>
    </citation>
    <scope>NUCLEOTIDE SEQUENCE</scope>
    <source>
        <strain evidence="9">ChiBcec7-5410</strain>
    </source>
</reference>
<keyword evidence="8" id="KW-0769">Symport</keyword>
<evidence type="ECO:0000256" key="2">
    <source>
        <dbReference type="ARBA" id="ARBA00009261"/>
    </source>
</evidence>
<reference evidence="9" key="1">
    <citation type="submission" date="2020-10" db="EMBL/GenBank/DDBJ databases">
        <authorList>
            <person name="Gilroy R."/>
        </authorList>
    </citation>
    <scope>NUCLEOTIDE SEQUENCE</scope>
    <source>
        <strain evidence="9">ChiBcec7-5410</strain>
    </source>
</reference>
<dbReference type="GO" id="GO:0005283">
    <property type="term" value="F:amino acid:sodium symporter activity"/>
    <property type="evidence" value="ECO:0007669"/>
    <property type="project" value="InterPro"/>
</dbReference>
<organism evidence="9 10">
    <name type="scientific">Candidatus Faecivivens stercoripullorum</name>
    <dbReference type="NCBI Taxonomy" id="2840805"/>
    <lineage>
        <taxon>Bacteria</taxon>
        <taxon>Bacillati</taxon>
        <taxon>Bacillota</taxon>
        <taxon>Clostridia</taxon>
        <taxon>Eubacteriales</taxon>
        <taxon>Oscillospiraceae</taxon>
        <taxon>Oscillospiraceae incertae sedis</taxon>
        <taxon>Candidatus Faecivivens</taxon>
    </lineage>
</organism>
<evidence type="ECO:0000256" key="3">
    <source>
        <dbReference type="ARBA" id="ARBA00022448"/>
    </source>
</evidence>
<dbReference type="NCBIfam" id="TIGR00835">
    <property type="entry name" value="agcS"/>
    <property type="match status" value="1"/>
</dbReference>
<evidence type="ECO:0000256" key="6">
    <source>
        <dbReference type="ARBA" id="ARBA00022989"/>
    </source>
</evidence>
<keyword evidence="7 8" id="KW-0472">Membrane</keyword>
<evidence type="ECO:0000256" key="7">
    <source>
        <dbReference type="ARBA" id="ARBA00023136"/>
    </source>
</evidence>
<sequence>MNILISAENLLLTLFGISIAVSGGYMTVYLRFFPQKKLFYSLRRFFAGAAASDKGKRLSTEKGISSFSASAAALAGTLGTGNIAGVAAALTSGGPGAVFWMWCSAILGMSLKYAEILLSVHFSKDREGGPMYYISRAFGSEKLSWVFAVGCIGASFGVGNLAQVNAAADSIESAFGLPQLITGGLIACCAGIVMMGGKKRIAAASARLVPLMGGIYLVGAALVILPRIHLLPQLFGLIVSDAFTPRSAFGGIIGVMTSRAFRSGITRGVFTNEAGLGSAPIIHAASDEGNPAEEGLWGVAEVALDTLVMCTMTAAVILLTVGLDSGLDGAELTLAAFSDVFGKGAAGFLGIATLMFAFSSLLTWSWCGESTLRYLGGGKLGLFVYRALFLGAAVFGGIIPVQTVLAISDLLNFYMCLPNLLAIFRLKKIVLQESDKISSHTGNLYSERASSCPFIQSNK</sequence>
<dbReference type="PANTHER" id="PTHR30330">
    <property type="entry name" value="AGSS FAMILY TRANSPORTER, SODIUM-ALANINE"/>
    <property type="match status" value="1"/>
</dbReference>
<keyword evidence="4 8" id="KW-1003">Cell membrane</keyword>
<feature type="transmembrane region" description="Helical" evidence="8">
    <location>
        <begin position="64"/>
        <end position="87"/>
    </location>
</feature>
<keyword evidence="5 8" id="KW-0812">Transmembrane</keyword>
<keyword evidence="3 8" id="KW-0813">Transport</keyword>
<dbReference type="Pfam" id="PF01235">
    <property type="entry name" value="Na_Ala_symp"/>
    <property type="match status" value="1"/>
</dbReference>
<accession>A0A9D1H675</accession>
<dbReference type="EMBL" id="DVLW01000152">
    <property type="protein sequence ID" value="HIT94625.1"/>
    <property type="molecule type" value="Genomic_DNA"/>
</dbReference>
<feature type="transmembrane region" description="Helical" evidence="8">
    <location>
        <begin position="99"/>
        <end position="122"/>
    </location>
</feature>
<comment type="similarity">
    <text evidence="2 8">Belongs to the alanine or glycine:cation symporter (AGCS) (TC 2.A.25) family.</text>
</comment>